<dbReference type="AlphaFoldDB" id="A0A9P6HH86"/>
<feature type="transmembrane region" description="Helical" evidence="2">
    <location>
        <begin position="6"/>
        <end position="24"/>
    </location>
</feature>
<keyword evidence="2" id="KW-0812">Transmembrane</keyword>
<gene>
    <name evidence="3" type="ORF">BJ322DRAFT_1209803</name>
</gene>
<accession>A0A9P6HH86</accession>
<evidence type="ECO:0000313" key="3">
    <source>
        <dbReference type="EMBL" id="KAF9786753.1"/>
    </source>
</evidence>
<evidence type="ECO:0000256" key="1">
    <source>
        <dbReference type="SAM" id="MobiDB-lite"/>
    </source>
</evidence>
<keyword evidence="4" id="KW-1185">Reference proteome</keyword>
<protein>
    <submittedName>
        <fullName evidence="3">Uncharacterized protein</fullName>
    </submittedName>
</protein>
<dbReference type="Proteomes" id="UP000736335">
    <property type="component" value="Unassembled WGS sequence"/>
</dbReference>
<dbReference type="InterPro" id="IPR057394">
    <property type="entry name" value="PIGBOS1"/>
</dbReference>
<name>A0A9P6HH86_9AGAM</name>
<keyword evidence="2" id="KW-0472">Membrane</keyword>
<evidence type="ECO:0000256" key="2">
    <source>
        <dbReference type="SAM" id="Phobius"/>
    </source>
</evidence>
<organism evidence="3 4">
    <name type="scientific">Thelephora terrestris</name>
    <dbReference type="NCBI Taxonomy" id="56493"/>
    <lineage>
        <taxon>Eukaryota</taxon>
        <taxon>Fungi</taxon>
        <taxon>Dikarya</taxon>
        <taxon>Basidiomycota</taxon>
        <taxon>Agaricomycotina</taxon>
        <taxon>Agaricomycetes</taxon>
        <taxon>Thelephorales</taxon>
        <taxon>Thelephoraceae</taxon>
        <taxon>Thelephora</taxon>
    </lineage>
</organism>
<evidence type="ECO:0000313" key="4">
    <source>
        <dbReference type="Proteomes" id="UP000736335"/>
    </source>
</evidence>
<reference evidence="3" key="1">
    <citation type="journal article" date="2020" name="Nat. Commun.">
        <title>Large-scale genome sequencing of mycorrhizal fungi provides insights into the early evolution of symbiotic traits.</title>
        <authorList>
            <person name="Miyauchi S."/>
            <person name="Kiss E."/>
            <person name="Kuo A."/>
            <person name="Drula E."/>
            <person name="Kohler A."/>
            <person name="Sanchez-Garcia M."/>
            <person name="Morin E."/>
            <person name="Andreopoulos B."/>
            <person name="Barry K.W."/>
            <person name="Bonito G."/>
            <person name="Buee M."/>
            <person name="Carver A."/>
            <person name="Chen C."/>
            <person name="Cichocki N."/>
            <person name="Clum A."/>
            <person name="Culley D."/>
            <person name="Crous P.W."/>
            <person name="Fauchery L."/>
            <person name="Girlanda M."/>
            <person name="Hayes R.D."/>
            <person name="Keri Z."/>
            <person name="LaButti K."/>
            <person name="Lipzen A."/>
            <person name="Lombard V."/>
            <person name="Magnuson J."/>
            <person name="Maillard F."/>
            <person name="Murat C."/>
            <person name="Nolan M."/>
            <person name="Ohm R.A."/>
            <person name="Pangilinan J."/>
            <person name="Pereira M.F."/>
            <person name="Perotto S."/>
            <person name="Peter M."/>
            <person name="Pfister S."/>
            <person name="Riley R."/>
            <person name="Sitrit Y."/>
            <person name="Stielow J.B."/>
            <person name="Szollosi G."/>
            <person name="Zifcakova L."/>
            <person name="Stursova M."/>
            <person name="Spatafora J.W."/>
            <person name="Tedersoo L."/>
            <person name="Vaario L.M."/>
            <person name="Yamada A."/>
            <person name="Yan M."/>
            <person name="Wang P."/>
            <person name="Xu J."/>
            <person name="Bruns T."/>
            <person name="Baldrian P."/>
            <person name="Vilgalys R."/>
            <person name="Dunand C."/>
            <person name="Henrissat B."/>
            <person name="Grigoriev I.V."/>
            <person name="Hibbett D."/>
            <person name="Nagy L.G."/>
            <person name="Martin F.M."/>
        </authorList>
    </citation>
    <scope>NUCLEOTIDE SEQUENCE</scope>
    <source>
        <strain evidence="3">UH-Tt-Lm1</strain>
    </source>
</reference>
<keyword evidence="2" id="KW-1133">Transmembrane helix</keyword>
<proteinExistence type="predicted"/>
<dbReference type="OrthoDB" id="4093673at2759"/>
<dbReference type="EMBL" id="WIUZ02000005">
    <property type="protein sequence ID" value="KAF9786753.1"/>
    <property type="molecule type" value="Genomic_DNA"/>
</dbReference>
<reference evidence="3" key="2">
    <citation type="submission" date="2020-11" db="EMBL/GenBank/DDBJ databases">
        <authorList>
            <consortium name="DOE Joint Genome Institute"/>
            <person name="Kuo A."/>
            <person name="Miyauchi S."/>
            <person name="Kiss E."/>
            <person name="Drula E."/>
            <person name="Kohler A."/>
            <person name="Sanchez-Garcia M."/>
            <person name="Andreopoulos B."/>
            <person name="Barry K.W."/>
            <person name="Bonito G."/>
            <person name="Buee M."/>
            <person name="Carver A."/>
            <person name="Chen C."/>
            <person name="Cichocki N."/>
            <person name="Clum A."/>
            <person name="Culley D."/>
            <person name="Crous P.W."/>
            <person name="Fauchery L."/>
            <person name="Girlanda M."/>
            <person name="Hayes R."/>
            <person name="Keri Z."/>
            <person name="Labutti K."/>
            <person name="Lipzen A."/>
            <person name="Lombard V."/>
            <person name="Magnuson J."/>
            <person name="Maillard F."/>
            <person name="Morin E."/>
            <person name="Murat C."/>
            <person name="Nolan M."/>
            <person name="Ohm R."/>
            <person name="Pangilinan J."/>
            <person name="Pereira M."/>
            <person name="Perotto S."/>
            <person name="Peter M."/>
            <person name="Riley R."/>
            <person name="Sitrit Y."/>
            <person name="Stielow B."/>
            <person name="Szollosi G."/>
            <person name="Zifcakova L."/>
            <person name="Stursova M."/>
            <person name="Spatafora J.W."/>
            <person name="Tedersoo L."/>
            <person name="Vaario L.-M."/>
            <person name="Yamada A."/>
            <person name="Yan M."/>
            <person name="Wang P."/>
            <person name="Xu J."/>
            <person name="Bruns T."/>
            <person name="Baldrian P."/>
            <person name="Vilgalys R."/>
            <person name="Henrissat B."/>
            <person name="Grigoriev I.V."/>
            <person name="Hibbett D."/>
            <person name="Nagy L.G."/>
            <person name="Martin F.M."/>
        </authorList>
    </citation>
    <scope>NUCLEOTIDE SEQUENCE</scope>
    <source>
        <strain evidence="3">UH-Tt-Lm1</strain>
    </source>
</reference>
<sequence>MFRRAPGPMIVAALTGIVSGVWIFKPMLDGSLTAKELAPAVAKEEPLSDTSPGEIKGPTQGTA</sequence>
<feature type="region of interest" description="Disordered" evidence="1">
    <location>
        <begin position="40"/>
        <end position="63"/>
    </location>
</feature>
<dbReference type="Pfam" id="PF23670">
    <property type="entry name" value="PIGBOS1"/>
    <property type="match status" value="1"/>
</dbReference>
<comment type="caution">
    <text evidence="3">The sequence shown here is derived from an EMBL/GenBank/DDBJ whole genome shotgun (WGS) entry which is preliminary data.</text>
</comment>